<dbReference type="Proteomes" id="UP001479436">
    <property type="component" value="Unassembled WGS sequence"/>
</dbReference>
<evidence type="ECO:0000313" key="2">
    <source>
        <dbReference type="EMBL" id="KAK9761212.1"/>
    </source>
</evidence>
<gene>
    <name evidence="2" type="ORF">K7432_014050</name>
</gene>
<evidence type="ECO:0000259" key="1">
    <source>
        <dbReference type="Pfam" id="PF00326"/>
    </source>
</evidence>
<dbReference type="InterPro" id="IPR029058">
    <property type="entry name" value="AB_hydrolase_fold"/>
</dbReference>
<dbReference type="SUPFAM" id="SSF53474">
    <property type="entry name" value="alpha/beta-Hydrolases"/>
    <property type="match status" value="1"/>
</dbReference>
<dbReference type="Pfam" id="PF00326">
    <property type="entry name" value="Peptidase_S9"/>
    <property type="match status" value="1"/>
</dbReference>
<dbReference type="EMBL" id="JASJQH010001500">
    <property type="protein sequence ID" value="KAK9761212.1"/>
    <property type="molecule type" value="Genomic_DNA"/>
</dbReference>
<reference evidence="2 3" key="1">
    <citation type="submission" date="2023-04" db="EMBL/GenBank/DDBJ databases">
        <title>Genome of Basidiobolus ranarum AG-B5.</title>
        <authorList>
            <person name="Stajich J.E."/>
            <person name="Carter-House D."/>
            <person name="Gryganskyi A."/>
        </authorList>
    </citation>
    <scope>NUCLEOTIDE SEQUENCE [LARGE SCALE GENOMIC DNA]</scope>
    <source>
        <strain evidence="2 3">AG-B5</strain>
    </source>
</reference>
<comment type="caution">
    <text evidence="2">The sequence shown here is derived from an EMBL/GenBank/DDBJ whole genome shotgun (WGS) entry which is preliminary data.</text>
</comment>
<accession>A0ABR2WI71</accession>
<dbReference type="PANTHER" id="PTHR47381">
    <property type="entry name" value="ALPHA/BETA-HYDROLASES SUPERFAMILY PROTEIN"/>
    <property type="match status" value="1"/>
</dbReference>
<feature type="domain" description="Peptidase S9 prolyl oligopeptidase catalytic" evidence="1">
    <location>
        <begin position="138"/>
        <end position="269"/>
    </location>
</feature>
<dbReference type="InterPro" id="IPR001375">
    <property type="entry name" value="Peptidase_S9_cat"/>
</dbReference>
<keyword evidence="3" id="KW-1185">Reference proteome</keyword>
<name>A0ABR2WI71_9FUNG</name>
<protein>
    <recommendedName>
        <fullName evidence="1">Peptidase S9 prolyl oligopeptidase catalytic domain-containing protein</fullName>
    </recommendedName>
</protein>
<sequence>MNFPGLNTTIANISKTEYLIAGLEVSVFGLEELKKVDEPNEVAAVFVLHGRTGCAAQLDFLSSRVVAESQTTTGHSRIITISFDQRNHGTRLKDSIKNLGWSEEQGNVQHELDMWSIQYGTSRDVLYLIDILPMYLGLDISKWGICGVSLGGHATLISMELEPRISVGVSLIGCGDYGQLISERGKNSGLEINRTTHPLLFRCLDLYDPVNHVERFQKRPLLMLGGEEDDLVPMKYSNVFVDKLRKSYADTDRFSVKMFPQVGHWINDEMLSETIQWLQHWL</sequence>
<dbReference type="PANTHER" id="PTHR47381:SF3">
    <property type="entry name" value="ALPHA_BETA-HYDROLASES SUPERFAMILY PROTEIN"/>
    <property type="match status" value="1"/>
</dbReference>
<dbReference type="Gene3D" id="3.40.50.1820">
    <property type="entry name" value="alpha/beta hydrolase"/>
    <property type="match status" value="1"/>
</dbReference>
<evidence type="ECO:0000313" key="3">
    <source>
        <dbReference type="Proteomes" id="UP001479436"/>
    </source>
</evidence>
<organism evidence="2 3">
    <name type="scientific">Basidiobolus ranarum</name>
    <dbReference type="NCBI Taxonomy" id="34480"/>
    <lineage>
        <taxon>Eukaryota</taxon>
        <taxon>Fungi</taxon>
        <taxon>Fungi incertae sedis</taxon>
        <taxon>Zoopagomycota</taxon>
        <taxon>Entomophthoromycotina</taxon>
        <taxon>Basidiobolomycetes</taxon>
        <taxon>Basidiobolales</taxon>
        <taxon>Basidiobolaceae</taxon>
        <taxon>Basidiobolus</taxon>
    </lineage>
</organism>
<proteinExistence type="predicted"/>